<comment type="caution">
    <text evidence="2">The sequence shown here is derived from an EMBL/GenBank/DDBJ whole genome shotgun (WGS) entry which is preliminary data.</text>
</comment>
<keyword evidence="1" id="KW-1133">Transmembrane helix</keyword>
<keyword evidence="1" id="KW-0472">Membrane</keyword>
<dbReference type="EMBL" id="JAWCUA010000003">
    <property type="protein sequence ID" value="MDU0112431.1"/>
    <property type="molecule type" value="Genomic_DNA"/>
</dbReference>
<evidence type="ECO:0000313" key="2">
    <source>
        <dbReference type="EMBL" id="MDU0112431.1"/>
    </source>
</evidence>
<name>A0ABU3QYB7_9GAMM</name>
<evidence type="ECO:0008006" key="4">
    <source>
        <dbReference type="Google" id="ProtNLM"/>
    </source>
</evidence>
<feature type="transmembrane region" description="Helical" evidence="1">
    <location>
        <begin position="86"/>
        <end position="106"/>
    </location>
</feature>
<dbReference type="Proteomes" id="UP001257914">
    <property type="component" value="Unassembled WGS sequence"/>
</dbReference>
<evidence type="ECO:0000256" key="1">
    <source>
        <dbReference type="SAM" id="Phobius"/>
    </source>
</evidence>
<dbReference type="RefSeq" id="WP_216055217.1">
    <property type="nucleotide sequence ID" value="NZ_JAWCUA010000003.1"/>
</dbReference>
<reference evidence="2 3" key="1">
    <citation type="submission" date="2023-10" db="EMBL/GenBank/DDBJ databases">
        <title>Psychrosphaera aquimaarina strain SW33 isolated from seawater.</title>
        <authorList>
            <person name="Bayburt H."/>
            <person name="Kim J.M."/>
            <person name="Choi B.J."/>
            <person name="Jeon C.O."/>
        </authorList>
    </citation>
    <scope>NUCLEOTIDE SEQUENCE [LARGE SCALE GENOMIC DNA]</scope>
    <source>
        <strain evidence="2 3">KCTC 52743</strain>
    </source>
</reference>
<accession>A0ABU3QYB7</accession>
<evidence type="ECO:0000313" key="3">
    <source>
        <dbReference type="Proteomes" id="UP001257914"/>
    </source>
</evidence>
<organism evidence="2 3">
    <name type="scientific">Psychrosphaera aquimarina</name>
    <dbReference type="NCBI Taxonomy" id="2044854"/>
    <lineage>
        <taxon>Bacteria</taxon>
        <taxon>Pseudomonadati</taxon>
        <taxon>Pseudomonadota</taxon>
        <taxon>Gammaproteobacteria</taxon>
        <taxon>Alteromonadales</taxon>
        <taxon>Pseudoalteromonadaceae</taxon>
        <taxon>Psychrosphaera</taxon>
    </lineage>
</organism>
<keyword evidence="3" id="KW-1185">Reference proteome</keyword>
<gene>
    <name evidence="2" type="ORF">RT723_05330</name>
</gene>
<protein>
    <recommendedName>
        <fullName evidence="4">Anti-sigma factor</fullName>
    </recommendedName>
</protein>
<proteinExistence type="predicted"/>
<sequence length="230" mass="27123">MTQHESIKSEQLERNFERWLSGDTLTEQELTQLKMHPTWSERMLAFNNMEMLAEQMNSESVDVPNWNKDAGFDQYLRQPSWWQSNGMAMTAMCFSIFACVVMLFDLRVNISEQGLMITSADQLQQQKLSAEFDKLAKQNNEQIQTRLDNFQVNQQQSTAQMVSYILENSRAERKEDILDVVNLIQRQRVDDLDYLKQQFSDINYSIKSVERKSRRRIAELRDDESQLSDE</sequence>
<keyword evidence="1" id="KW-0812">Transmembrane</keyword>